<feature type="transmembrane region" description="Helical" evidence="1">
    <location>
        <begin position="50"/>
        <end position="68"/>
    </location>
</feature>
<keyword evidence="3" id="KW-1185">Reference proteome</keyword>
<dbReference type="Proteomes" id="UP000013148">
    <property type="component" value="Unassembled WGS sequence"/>
</dbReference>
<feature type="transmembrane region" description="Helical" evidence="1">
    <location>
        <begin position="12"/>
        <end position="38"/>
    </location>
</feature>
<dbReference type="EMBL" id="APPJ01000013">
    <property type="protein sequence ID" value="ENV15854.1"/>
    <property type="molecule type" value="Genomic_DNA"/>
</dbReference>
<feature type="transmembrane region" description="Helical" evidence="1">
    <location>
        <begin position="89"/>
        <end position="110"/>
    </location>
</feature>
<dbReference type="PATRIC" id="fig|1217656.3.peg.3662"/>
<keyword evidence="1" id="KW-1133">Transmembrane helix</keyword>
<reference evidence="2 3" key="1">
    <citation type="submission" date="2013-02" db="EMBL/GenBank/DDBJ databases">
        <title>The Genome Sequence of Acinetobacter guillouiae NIPH 991.</title>
        <authorList>
            <consortium name="The Broad Institute Genome Sequencing Platform"/>
            <consortium name="The Broad Institute Genome Sequencing Center for Infectious Disease"/>
            <person name="Cerqueira G."/>
            <person name="Feldgarden M."/>
            <person name="Courvalin P."/>
            <person name="Perichon B."/>
            <person name="Grillot-Courvalin C."/>
            <person name="Clermont D."/>
            <person name="Rocha E."/>
            <person name="Yoon E.-J."/>
            <person name="Nemec A."/>
            <person name="Walker B."/>
            <person name="Young S.K."/>
            <person name="Zeng Q."/>
            <person name="Gargeya S."/>
            <person name="Fitzgerald M."/>
            <person name="Haas B."/>
            <person name="Abouelleil A."/>
            <person name="Alvarado L."/>
            <person name="Arachchi H.M."/>
            <person name="Berlin A.M."/>
            <person name="Chapman S.B."/>
            <person name="Dewar J."/>
            <person name="Goldberg J."/>
            <person name="Griggs A."/>
            <person name="Gujja S."/>
            <person name="Hansen M."/>
            <person name="Howarth C."/>
            <person name="Imamovic A."/>
            <person name="Larimer J."/>
            <person name="McCowan C."/>
            <person name="Murphy C."/>
            <person name="Neiman D."/>
            <person name="Pearson M."/>
            <person name="Priest M."/>
            <person name="Roberts A."/>
            <person name="Saif S."/>
            <person name="Shea T."/>
            <person name="Sisk P."/>
            <person name="Sykes S."/>
            <person name="Wortman J."/>
            <person name="Nusbaum C."/>
            <person name="Birren B."/>
        </authorList>
    </citation>
    <scope>NUCLEOTIDE SEQUENCE [LARGE SCALE GENOMIC DNA]</scope>
    <source>
        <strain evidence="2 3">NIPH 991</strain>
    </source>
</reference>
<gene>
    <name evidence="2" type="ORF">F964_03719</name>
</gene>
<dbReference type="AlphaFoldDB" id="N8Y3F8"/>
<dbReference type="eggNOG" id="ENOG5031SQN">
    <property type="taxonomic scope" value="Bacteria"/>
</dbReference>
<sequence>MIRLNRKEWHETFLKMVASASMITFIIYMSCWIIYFLLAQISQYNLIQNIVISFSFISLFILTMQTLRSMYQVYYLPLMDSCRLNYQKIIFFCSSFSIALIVVSSFLLNFGKMLKDYYS</sequence>
<evidence type="ECO:0000313" key="2">
    <source>
        <dbReference type="EMBL" id="ENV15854.1"/>
    </source>
</evidence>
<comment type="caution">
    <text evidence="2">The sequence shown here is derived from an EMBL/GenBank/DDBJ whole genome shotgun (WGS) entry which is preliminary data.</text>
</comment>
<name>N8Y3F8_ACIGI</name>
<evidence type="ECO:0000313" key="3">
    <source>
        <dbReference type="Proteomes" id="UP000013148"/>
    </source>
</evidence>
<dbReference type="HOGENOM" id="CLU_142045_0_0_6"/>
<keyword evidence="1" id="KW-0812">Transmembrane</keyword>
<organism evidence="2 3">
    <name type="scientific">Acinetobacter guillouiae NIPH 991</name>
    <dbReference type="NCBI Taxonomy" id="1217656"/>
    <lineage>
        <taxon>Bacteria</taxon>
        <taxon>Pseudomonadati</taxon>
        <taxon>Pseudomonadota</taxon>
        <taxon>Gammaproteobacteria</taxon>
        <taxon>Moraxellales</taxon>
        <taxon>Moraxellaceae</taxon>
        <taxon>Acinetobacter</taxon>
    </lineage>
</organism>
<accession>N8Y3F8</accession>
<evidence type="ECO:0000256" key="1">
    <source>
        <dbReference type="SAM" id="Phobius"/>
    </source>
</evidence>
<proteinExistence type="predicted"/>
<protein>
    <submittedName>
        <fullName evidence="2">Uncharacterized protein</fullName>
    </submittedName>
</protein>
<keyword evidence="1" id="KW-0472">Membrane</keyword>